<keyword evidence="10" id="KW-0575">Peroxidase</keyword>
<evidence type="ECO:0000313" key="11">
    <source>
        <dbReference type="Proteomes" id="UP001626536"/>
    </source>
</evidence>
<feature type="region of interest" description="Disordered" evidence="8">
    <location>
        <begin position="400"/>
        <end position="438"/>
    </location>
</feature>
<protein>
    <submittedName>
        <fullName evidence="10">Cytochrome c peroxidase</fullName>
        <ecNumber evidence="10">1.11.1.5</ecNumber>
    </submittedName>
</protein>
<dbReference type="Gene3D" id="1.10.760.10">
    <property type="entry name" value="Cytochrome c-like domain"/>
    <property type="match status" value="2"/>
</dbReference>
<dbReference type="GO" id="GO:0004130">
    <property type="term" value="F:cytochrome-c peroxidase activity"/>
    <property type="evidence" value="ECO:0007669"/>
    <property type="project" value="UniProtKB-EC"/>
</dbReference>
<dbReference type="EMBL" id="CP136862">
    <property type="protein sequence ID" value="WOJ90493.1"/>
    <property type="molecule type" value="Genomic_DNA"/>
</dbReference>
<feature type="region of interest" description="Disordered" evidence="8">
    <location>
        <begin position="105"/>
        <end position="124"/>
    </location>
</feature>
<evidence type="ECO:0000256" key="7">
    <source>
        <dbReference type="PROSITE-ProRule" id="PRU00433"/>
    </source>
</evidence>
<organism evidence="10 11">
    <name type="scientific">Methylocapsa polymorpha</name>
    <dbReference type="NCBI Taxonomy" id="3080828"/>
    <lineage>
        <taxon>Bacteria</taxon>
        <taxon>Pseudomonadati</taxon>
        <taxon>Pseudomonadota</taxon>
        <taxon>Alphaproteobacteria</taxon>
        <taxon>Hyphomicrobiales</taxon>
        <taxon>Beijerinckiaceae</taxon>
        <taxon>Methylocapsa</taxon>
    </lineage>
</organism>
<dbReference type="Proteomes" id="UP001626536">
    <property type="component" value="Chromosome"/>
</dbReference>
<sequence>MLTSRAMLIAAFAVAAAVIGILAVTINFTPSPPPLELKAAENHTQAKPALPLGVSPQLYAIAVPHSREPTPELIALGEKLFKDKRLSVDNTVACETCHDPAKGFTDHRGNSATSAGVKDQHGQRNAPTVLNAMFQSSQFWDGRSATLEDQAKLPILNPVEMGQKDPEDVVGKVRKIPEYAQAFNAIYGNNGTYDEIASAIAAFERTQYSGNSPFDRFLAGDQQAISDSAKRGWELFQGKGRCSACHAVNTVSPLFSDQKFHNIGIAAHKQDFAALARKALAILKTGDAKQIDELALQTNYSELGRFLVTKNQADIGAFKSETLRNIGVTAPYMHDGSLASLWDVMDHYNKGGVPNPFLDGGMQRLGLSEAEIDDTVAFLFTLTDDRFADFNKTELARQTSLKTNRTQRETDVAEGRKGDLGDIGTNPDLRNPATIGAF</sequence>
<dbReference type="PROSITE" id="PS51007">
    <property type="entry name" value="CYTC"/>
    <property type="match status" value="2"/>
</dbReference>
<evidence type="ECO:0000313" key="10">
    <source>
        <dbReference type="EMBL" id="WOJ90493.1"/>
    </source>
</evidence>
<feature type="domain" description="Cytochrome c" evidence="9">
    <location>
        <begin position="227"/>
        <end position="383"/>
    </location>
</feature>
<feature type="compositionally biased region" description="Basic and acidic residues" evidence="8">
    <location>
        <begin position="406"/>
        <end position="420"/>
    </location>
</feature>
<dbReference type="RefSeq" id="WP_407339989.1">
    <property type="nucleotide sequence ID" value="NZ_CP136862.1"/>
</dbReference>
<dbReference type="InterPro" id="IPR051395">
    <property type="entry name" value="Cytochrome_c_Peroxidase/MauG"/>
</dbReference>
<comment type="subcellular location">
    <subcellularLocation>
        <location evidence="1">Cell envelope</location>
    </subcellularLocation>
</comment>
<dbReference type="InterPro" id="IPR009056">
    <property type="entry name" value="Cyt_c-like_dom"/>
</dbReference>
<keyword evidence="3 7" id="KW-0479">Metal-binding</keyword>
<keyword evidence="2 7" id="KW-0349">Heme</keyword>
<evidence type="ECO:0000256" key="6">
    <source>
        <dbReference type="ARBA" id="ARBA00023004"/>
    </source>
</evidence>
<keyword evidence="5 10" id="KW-0560">Oxidoreductase</keyword>
<keyword evidence="6 7" id="KW-0408">Iron</keyword>
<keyword evidence="11" id="KW-1185">Reference proteome</keyword>
<evidence type="ECO:0000256" key="4">
    <source>
        <dbReference type="ARBA" id="ARBA00022729"/>
    </source>
</evidence>
<evidence type="ECO:0000256" key="3">
    <source>
        <dbReference type="ARBA" id="ARBA00022723"/>
    </source>
</evidence>
<dbReference type="PANTHER" id="PTHR30600:SF10">
    <property type="entry name" value="BLL6722 PROTEIN"/>
    <property type="match status" value="1"/>
</dbReference>
<name>A0ABZ0HTF5_9HYPH</name>
<keyword evidence="4" id="KW-0732">Signal</keyword>
<dbReference type="InterPro" id="IPR036909">
    <property type="entry name" value="Cyt_c-like_dom_sf"/>
</dbReference>
<evidence type="ECO:0000256" key="5">
    <source>
        <dbReference type="ARBA" id="ARBA00023002"/>
    </source>
</evidence>
<feature type="domain" description="Cytochrome c" evidence="9">
    <location>
        <begin position="72"/>
        <end position="180"/>
    </location>
</feature>
<dbReference type="InterPro" id="IPR004852">
    <property type="entry name" value="Di-haem_cyt_c_peroxidsae"/>
</dbReference>
<dbReference type="PANTHER" id="PTHR30600">
    <property type="entry name" value="CYTOCHROME C PEROXIDASE-RELATED"/>
    <property type="match status" value="1"/>
</dbReference>
<evidence type="ECO:0000256" key="2">
    <source>
        <dbReference type="ARBA" id="ARBA00022617"/>
    </source>
</evidence>
<evidence type="ECO:0000256" key="8">
    <source>
        <dbReference type="SAM" id="MobiDB-lite"/>
    </source>
</evidence>
<dbReference type="EC" id="1.11.1.5" evidence="10"/>
<reference evidence="10 11" key="1">
    <citation type="submission" date="2023-10" db="EMBL/GenBank/DDBJ databases">
        <title>Novel methanotroph of the genus Methylocapsa from a subarctic wetland.</title>
        <authorList>
            <person name="Belova S.E."/>
            <person name="Oshkin I.Y."/>
            <person name="Miroshnikov K."/>
            <person name="Dedysh S.N."/>
        </authorList>
    </citation>
    <scope>NUCLEOTIDE SEQUENCE [LARGE SCALE GENOMIC DNA]</scope>
    <source>
        <strain evidence="10 11">RX1</strain>
    </source>
</reference>
<proteinExistence type="predicted"/>
<accession>A0ABZ0HTF5</accession>
<evidence type="ECO:0000259" key="9">
    <source>
        <dbReference type="PROSITE" id="PS51007"/>
    </source>
</evidence>
<dbReference type="SUPFAM" id="SSF46626">
    <property type="entry name" value="Cytochrome c"/>
    <property type="match status" value="2"/>
</dbReference>
<dbReference type="Pfam" id="PF03150">
    <property type="entry name" value="CCP_MauG"/>
    <property type="match status" value="1"/>
</dbReference>
<evidence type="ECO:0000256" key="1">
    <source>
        <dbReference type="ARBA" id="ARBA00004196"/>
    </source>
</evidence>
<gene>
    <name evidence="10" type="ORF">RZS28_04135</name>
</gene>